<keyword evidence="1" id="KW-0812">Transmembrane</keyword>
<keyword evidence="1" id="KW-0472">Membrane</keyword>
<reference evidence="4 5" key="1">
    <citation type="submission" date="2016-10" db="EMBL/GenBank/DDBJ databases">
        <authorList>
            <person name="Varghese N."/>
            <person name="Submissions S."/>
        </authorList>
    </citation>
    <scope>NUCLEOTIDE SEQUENCE [LARGE SCALE GENOMIC DNA]</scope>
    <source>
        <strain evidence="2 5">CDM_1</strain>
        <strain evidence="4">CDM_6</strain>
    </source>
</reference>
<dbReference type="AlphaFoldDB" id="A0A1G6UMA9"/>
<proteinExistence type="predicted"/>
<keyword evidence="1" id="KW-1133">Transmembrane helix</keyword>
<reference evidence="3" key="2">
    <citation type="submission" date="2016-10" db="EMBL/GenBank/DDBJ databases">
        <authorList>
            <person name="de Groot N.N."/>
        </authorList>
    </citation>
    <scope>NUCLEOTIDE SEQUENCE [LARGE SCALE GENOMIC DNA]</scope>
    <source>
        <strain evidence="3">CDM_6</strain>
    </source>
</reference>
<accession>A0A1G6UMA9</accession>
<evidence type="ECO:0000313" key="3">
    <source>
        <dbReference type="EMBL" id="SET98528.1"/>
    </source>
</evidence>
<sequence>MAVIGSTLFAVLLWGAILGVAIVFVYELYAIAADAGWLESA</sequence>
<organism evidence="2 5">
    <name type="scientific">Natrinema hispanicum</name>
    <dbReference type="NCBI Taxonomy" id="392421"/>
    <lineage>
        <taxon>Archaea</taxon>
        <taxon>Methanobacteriati</taxon>
        <taxon>Methanobacteriota</taxon>
        <taxon>Stenosarchaea group</taxon>
        <taxon>Halobacteria</taxon>
        <taxon>Halobacteriales</taxon>
        <taxon>Natrialbaceae</taxon>
        <taxon>Natrinema</taxon>
    </lineage>
</organism>
<dbReference type="RefSeq" id="WP_262488532.1">
    <property type="nucleotide sequence ID" value="NZ_FMZP01000022.1"/>
</dbReference>
<dbReference type="Proteomes" id="UP000199320">
    <property type="component" value="Unassembled WGS sequence"/>
</dbReference>
<evidence type="ECO:0000313" key="5">
    <source>
        <dbReference type="Proteomes" id="UP000324021"/>
    </source>
</evidence>
<gene>
    <name evidence="3" type="ORF">SAMN04488694_12315</name>
    <name evidence="2" type="ORF">SAMN05192552_102225</name>
</gene>
<dbReference type="EMBL" id="FOIC01000023">
    <property type="protein sequence ID" value="SET98528.1"/>
    <property type="molecule type" value="Genomic_DNA"/>
</dbReference>
<evidence type="ECO:0000256" key="1">
    <source>
        <dbReference type="SAM" id="Phobius"/>
    </source>
</evidence>
<keyword evidence="4" id="KW-1185">Reference proteome</keyword>
<protein>
    <submittedName>
        <fullName evidence="2">Uncharacterized protein</fullName>
    </submittedName>
</protein>
<dbReference type="EMBL" id="FMZP01000022">
    <property type="protein sequence ID" value="SDD41846.1"/>
    <property type="molecule type" value="Genomic_DNA"/>
</dbReference>
<dbReference type="STRING" id="392421.SAMN04488694_12315"/>
<dbReference type="Proteomes" id="UP000324021">
    <property type="component" value="Unassembled WGS sequence"/>
</dbReference>
<evidence type="ECO:0000313" key="2">
    <source>
        <dbReference type="EMBL" id="SDD41846.1"/>
    </source>
</evidence>
<evidence type="ECO:0000313" key="4">
    <source>
        <dbReference type="Proteomes" id="UP000199320"/>
    </source>
</evidence>
<name>A0A1G6UMA9_9EURY</name>
<feature type="transmembrane region" description="Helical" evidence="1">
    <location>
        <begin position="7"/>
        <end position="32"/>
    </location>
</feature>